<dbReference type="InterPro" id="IPR038973">
    <property type="entry name" value="MutL/Mlh/Pms-like"/>
</dbReference>
<comment type="similarity">
    <text evidence="2">Belongs to the DNA mismatch repair MutL/HexB family.</text>
</comment>
<evidence type="ECO:0000259" key="6">
    <source>
        <dbReference type="SMART" id="SM01340"/>
    </source>
</evidence>
<proteinExistence type="inferred from homology"/>
<dbReference type="InterPro" id="IPR032189">
    <property type="entry name" value="Mlh1_C"/>
</dbReference>
<evidence type="ECO:0000256" key="4">
    <source>
        <dbReference type="ARBA" id="ARBA00023204"/>
    </source>
</evidence>
<dbReference type="PROSITE" id="PS00058">
    <property type="entry name" value="DNA_MISMATCH_REPAIR_1"/>
    <property type="match status" value="1"/>
</dbReference>
<reference evidence="7" key="1">
    <citation type="journal article" date="2014" name="Nucleic Acids Res.">
        <title>The evolutionary dynamics of variant antigen genes in Babesia reveal a history of genomic innovation underlying host-parasite interaction.</title>
        <authorList>
            <person name="Jackson A.P."/>
            <person name="Otto T.D."/>
            <person name="Darby A."/>
            <person name="Ramaprasad A."/>
            <person name="Xia D."/>
            <person name="Echaide I.E."/>
            <person name="Farber M."/>
            <person name="Gahlot S."/>
            <person name="Gamble J."/>
            <person name="Gupta D."/>
            <person name="Gupta Y."/>
            <person name="Jackson L."/>
            <person name="Malandrin L."/>
            <person name="Malas T.B."/>
            <person name="Moussa E."/>
            <person name="Nair M."/>
            <person name="Reid A.J."/>
            <person name="Sanders M."/>
            <person name="Sharma J."/>
            <person name="Tracey A."/>
            <person name="Quail M.A."/>
            <person name="Weir W."/>
            <person name="Wastling J.M."/>
            <person name="Hall N."/>
            <person name="Willadsen P."/>
            <person name="Lingelbach K."/>
            <person name="Shiels B."/>
            <person name="Tait A."/>
            <person name="Berriman M."/>
            <person name="Allred D.R."/>
            <person name="Pain A."/>
        </authorList>
    </citation>
    <scope>NUCLEOTIDE SEQUENCE</scope>
    <source>
        <strain evidence="7">1802A</strain>
    </source>
</reference>
<dbReference type="InterPro" id="IPR014762">
    <property type="entry name" value="DNA_mismatch_repair_CS"/>
</dbReference>
<dbReference type="PANTHER" id="PTHR10073:SF12">
    <property type="entry name" value="DNA MISMATCH REPAIR PROTEIN MLH1"/>
    <property type="match status" value="1"/>
</dbReference>
<dbReference type="AlphaFoldDB" id="A0AAD9LI75"/>
<evidence type="ECO:0000256" key="1">
    <source>
        <dbReference type="ARBA" id="ARBA00004123"/>
    </source>
</evidence>
<dbReference type="Pfam" id="PF16413">
    <property type="entry name" value="Mlh1_C"/>
    <property type="match status" value="1"/>
</dbReference>
<dbReference type="Gene3D" id="3.30.565.10">
    <property type="entry name" value="Histidine kinase-like ATPase, C-terminal domain"/>
    <property type="match status" value="1"/>
</dbReference>
<evidence type="ECO:0000256" key="2">
    <source>
        <dbReference type="ARBA" id="ARBA00006082"/>
    </source>
</evidence>
<dbReference type="SUPFAM" id="SSF54211">
    <property type="entry name" value="Ribosomal protein S5 domain 2-like"/>
    <property type="match status" value="1"/>
</dbReference>
<comment type="subcellular location">
    <subcellularLocation>
        <location evidence="1">Nucleus</location>
    </subcellularLocation>
</comment>
<dbReference type="NCBIfam" id="TIGR00585">
    <property type="entry name" value="mutl"/>
    <property type="match status" value="1"/>
</dbReference>
<dbReference type="CDD" id="cd16926">
    <property type="entry name" value="HATPase_MutL-MLH-PMS-like"/>
    <property type="match status" value="1"/>
</dbReference>
<evidence type="ECO:0000313" key="8">
    <source>
        <dbReference type="Proteomes" id="UP001195914"/>
    </source>
</evidence>
<protein>
    <submittedName>
        <fullName evidence="7">DNA mismatch repair protein</fullName>
    </submittedName>
</protein>
<name>A0AAD9LI75_BABDI</name>
<dbReference type="Pfam" id="PF01119">
    <property type="entry name" value="DNA_mis_repair"/>
    <property type="match status" value="1"/>
</dbReference>
<accession>A0AAD9LI75</accession>
<dbReference type="InterPro" id="IPR020568">
    <property type="entry name" value="Ribosomal_Su5_D2-typ_SF"/>
</dbReference>
<dbReference type="GO" id="GO:0030983">
    <property type="term" value="F:mismatched DNA binding"/>
    <property type="evidence" value="ECO:0007669"/>
    <property type="project" value="InterPro"/>
</dbReference>
<dbReference type="GO" id="GO:0032389">
    <property type="term" value="C:MutLalpha complex"/>
    <property type="evidence" value="ECO:0007669"/>
    <property type="project" value="TreeGrafter"/>
</dbReference>
<dbReference type="InterPro" id="IPR013507">
    <property type="entry name" value="DNA_mismatch_S5_2-like"/>
</dbReference>
<dbReference type="GO" id="GO:0016887">
    <property type="term" value="F:ATP hydrolysis activity"/>
    <property type="evidence" value="ECO:0007669"/>
    <property type="project" value="InterPro"/>
</dbReference>
<evidence type="ECO:0000256" key="5">
    <source>
        <dbReference type="ARBA" id="ARBA00023242"/>
    </source>
</evidence>
<dbReference type="Pfam" id="PF13589">
    <property type="entry name" value="HATPase_c_3"/>
    <property type="match status" value="1"/>
</dbReference>
<comment type="caution">
    <text evidence="7">The sequence shown here is derived from an EMBL/GenBank/DDBJ whole genome shotgun (WGS) entry which is preliminary data.</text>
</comment>
<dbReference type="InterPro" id="IPR014721">
    <property type="entry name" value="Ribsml_uS5_D2-typ_fold_subgr"/>
</dbReference>
<dbReference type="InterPro" id="IPR002099">
    <property type="entry name" value="MutL/Mlh/PMS"/>
</dbReference>
<keyword evidence="3" id="KW-0227">DNA damage</keyword>
<keyword evidence="4" id="KW-0234">DNA repair</keyword>
<dbReference type="GO" id="GO:0006298">
    <property type="term" value="P:mismatch repair"/>
    <property type="evidence" value="ECO:0007669"/>
    <property type="project" value="InterPro"/>
</dbReference>
<evidence type="ECO:0000256" key="3">
    <source>
        <dbReference type="ARBA" id="ARBA00022763"/>
    </source>
</evidence>
<dbReference type="GO" id="GO:0005524">
    <property type="term" value="F:ATP binding"/>
    <property type="evidence" value="ECO:0007669"/>
    <property type="project" value="InterPro"/>
</dbReference>
<keyword evidence="8" id="KW-1185">Reference proteome</keyword>
<gene>
    <name evidence="7" type="ORF">X943_002847</name>
</gene>
<reference evidence="7" key="2">
    <citation type="submission" date="2021-05" db="EMBL/GenBank/DDBJ databases">
        <authorList>
            <person name="Pain A."/>
        </authorList>
    </citation>
    <scope>NUCLEOTIDE SEQUENCE</scope>
    <source>
        <strain evidence="7">1802A</strain>
    </source>
</reference>
<dbReference type="SMART" id="SM01340">
    <property type="entry name" value="DNA_mis_repair"/>
    <property type="match status" value="1"/>
</dbReference>
<sequence>MAGQYDVIRKLDPSVIAQIAAGEVVIRPAGVIKEVIENSIDAGARTIKIKVAANPLDFAEVADDGCGISPNDMLMVCRRFTTSKTHNDINGVRSFGFRGEALAALSHSANVTISSRTVRQMKRTVMRYSNGEPITDTAAEVDGTVGFTITYENLFFNMSTRGKALSTSPSVEFNMCLDLVQKYAIQFPHIDFTFQKLGSSTHELTTCNDDKPEQKPMEDFDQKHFRRVSQFPPEAVDTAELIYYSHNVEQRSKEHLNRVRNAIKNIYGTAVANTLYDFQTHSTGNVYYSCKGFFTHPNQPNRHHCFVLFINNRLIDHPTLRRNIDNVYKEYLHKTHRRFVYLSIFMPYERIDANVHPSKERIIFDHQSEIIEEISTRLKEIIRAMMALNTEDSEKVSAYNKSELTTRVKEIEEPIVPHLKRTYDEKTKPSQKFRVRNDYRQMDIPSYVIPSYMMESNSALESFAHEHAIDNSIHIVEPSAETLATQEKHDSARQTNKGRMGNLDINLMDITGQEAMLSNMWSIQCIKGFIQEFQAFNDINLTQIVLNSVLVGVADRRYVLIQHETDLYMVDIIHIARECTFQSIIWRIGQLPRLKLKPPLCLVDLIAYAQARDDAQKNLSMGEIDKERFIPSAKEIIAKFDVGFLTKYFGFSIEGDTLYAIPMVISNYFPGPEYLPGLMKTLYSLEILDDTKAIADVAHIMSEFYTFPPINSITTMDPVVNEKNYEHYLSKVLLKAVQRFPDLSLSKRNLNRGTIIKLAGLDQLYRIFERC</sequence>
<organism evidence="7 8">
    <name type="scientific">Babesia divergens</name>
    <dbReference type="NCBI Taxonomy" id="32595"/>
    <lineage>
        <taxon>Eukaryota</taxon>
        <taxon>Sar</taxon>
        <taxon>Alveolata</taxon>
        <taxon>Apicomplexa</taxon>
        <taxon>Aconoidasida</taxon>
        <taxon>Piroplasmida</taxon>
        <taxon>Babesiidae</taxon>
        <taxon>Babesia</taxon>
    </lineage>
</organism>
<dbReference type="GO" id="GO:0140664">
    <property type="term" value="F:ATP-dependent DNA damage sensor activity"/>
    <property type="evidence" value="ECO:0007669"/>
    <property type="project" value="InterPro"/>
</dbReference>
<feature type="domain" description="DNA mismatch repair protein S5" evidence="6">
    <location>
        <begin position="263"/>
        <end position="383"/>
    </location>
</feature>
<dbReference type="Gene3D" id="3.30.230.10">
    <property type="match status" value="1"/>
</dbReference>
<keyword evidence="5" id="KW-0539">Nucleus</keyword>
<dbReference type="SUPFAM" id="SSF55874">
    <property type="entry name" value="ATPase domain of HSP90 chaperone/DNA topoisomerase II/histidine kinase"/>
    <property type="match status" value="1"/>
</dbReference>
<dbReference type="PANTHER" id="PTHR10073">
    <property type="entry name" value="DNA MISMATCH REPAIR PROTEIN MLH, PMS, MUTL"/>
    <property type="match status" value="1"/>
</dbReference>
<dbReference type="InterPro" id="IPR036890">
    <property type="entry name" value="HATPase_C_sf"/>
</dbReference>
<dbReference type="Proteomes" id="UP001195914">
    <property type="component" value="Unassembled WGS sequence"/>
</dbReference>
<evidence type="ECO:0000313" key="7">
    <source>
        <dbReference type="EMBL" id="KAK1936339.1"/>
    </source>
</evidence>
<dbReference type="EMBL" id="JAHBMH010000044">
    <property type="protein sequence ID" value="KAK1936339.1"/>
    <property type="molecule type" value="Genomic_DNA"/>
</dbReference>